<sequence>MDCYFVKERVQLNEIASEKILTGAQLADMFTKEFGRDRFMSLVVKLGTLDSRAASEGIEDQSGTDKYHFRFNELILKHNTTPNIQMDTSSGTVVLATRRENSGDWRRYGESVLVDESMIVLRKRIHEMKMVERNYEPPEEWMEWEKQCYTSYDEFVCKFVGVLPNN</sequence>
<comment type="caution">
    <text evidence="1">The sequence shown here is derived from an EMBL/GenBank/DDBJ whole genome shotgun (WGS) entry which is preliminary data.</text>
</comment>
<accession>A0AAV1S3X2</accession>
<dbReference type="PANTHER" id="PTHR33782">
    <property type="entry name" value="OS01G0121600 PROTEIN"/>
    <property type="match status" value="1"/>
</dbReference>
<reference evidence="1 2" key="1">
    <citation type="submission" date="2024-01" db="EMBL/GenBank/DDBJ databases">
        <authorList>
            <person name="Waweru B."/>
        </authorList>
    </citation>
    <scope>NUCLEOTIDE SEQUENCE [LARGE SCALE GENOMIC DNA]</scope>
</reference>
<organism evidence="1 2">
    <name type="scientific">Dovyalis caffra</name>
    <dbReference type="NCBI Taxonomy" id="77055"/>
    <lineage>
        <taxon>Eukaryota</taxon>
        <taxon>Viridiplantae</taxon>
        <taxon>Streptophyta</taxon>
        <taxon>Embryophyta</taxon>
        <taxon>Tracheophyta</taxon>
        <taxon>Spermatophyta</taxon>
        <taxon>Magnoliopsida</taxon>
        <taxon>eudicotyledons</taxon>
        <taxon>Gunneridae</taxon>
        <taxon>Pentapetalae</taxon>
        <taxon>rosids</taxon>
        <taxon>fabids</taxon>
        <taxon>Malpighiales</taxon>
        <taxon>Salicaceae</taxon>
        <taxon>Flacourtieae</taxon>
        <taxon>Dovyalis</taxon>
    </lineage>
</organism>
<evidence type="ECO:0000313" key="2">
    <source>
        <dbReference type="Proteomes" id="UP001314170"/>
    </source>
</evidence>
<dbReference type="Proteomes" id="UP001314170">
    <property type="component" value="Unassembled WGS sequence"/>
</dbReference>
<evidence type="ECO:0000313" key="1">
    <source>
        <dbReference type="EMBL" id="CAK7344161.1"/>
    </source>
</evidence>
<protein>
    <submittedName>
        <fullName evidence="1">Uncharacterized protein</fullName>
    </submittedName>
</protein>
<gene>
    <name evidence="1" type="ORF">DCAF_LOCUS17652</name>
</gene>
<dbReference type="PANTHER" id="PTHR33782:SF13">
    <property type="entry name" value="BY GENSCAN AND GENEFINDER"/>
    <property type="match status" value="1"/>
</dbReference>
<dbReference type="AlphaFoldDB" id="A0AAV1S3X2"/>
<keyword evidence="2" id="KW-1185">Reference proteome</keyword>
<dbReference type="EMBL" id="CAWUPB010001161">
    <property type="protein sequence ID" value="CAK7344161.1"/>
    <property type="molecule type" value="Genomic_DNA"/>
</dbReference>
<proteinExistence type="predicted"/>
<name>A0AAV1S3X2_9ROSI</name>